<feature type="compositionally biased region" description="Basic and acidic residues" evidence="8">
    <location>
        <begin position="106"/>
        <end position="116"/>
    </location>
</feature>
<comment type="caution">
    <text evidence="10">The sequence shown here is derived from an EMBL/GenBank/DDBJ whole genome shotgun (WGS) entry which is preliminary data.</text>
</comment>
<evidence type="ECO:0000256" key="7">
    <source>
        <dbReference type="ARBA" id="ARBA00023306"/>
    </source>
</evidence>
<dbReference type="InterPro" id="IPR027417">
    <property type="entry name" value="P-loop_NTPase"/>
</dbReference>
<accession>A0A2V3IX49</accession>
<feature type="compositionally biased region" description="Low complexity" evidence="8">
    <location>
        <begin position="142"/>
        <end position="159"/>
    </location>
</feature>
<dbReference type="SUPFAM" id="SSF52540">
    <property type="entry name" value="P-loop containing nucleoside triphosphate hydrolases"/>
    <property type="match status" value="1"/>
</dbReference>
<proteinExistence type="inferred from homology"/>
<keyword evidence="6" id="KW-0539">Nucleus</keyword>
<dbReference type="PANTHER" id="PTHR12172:SF1">
    <property type="entry name" value="P-LOOP CONTAINING NUCLEOSIDE TRIPHOSPHATE HYDROLASES SUPERFAMILY PROTEIN"/>
    <property type="match status" value="1"/>
</dbReference>
<dbReference type="InterPro" id="IPR003959">
    <property type="entry name" value="ATPase_AAA_core"/>
</dbReference>
<keyword evidence="5" id="KW-0067">ATP-binding</keyword>
<dbReference type="OrthoDB" id="9996895at2759"/>
<evidence type="ECO:0000256" key="6">
    <source>
        <dbReference type="ARBA" id="ARBA00023242"/>
    </source>
</evidence>
<evidence type="ECO:0000256" key="5">
    <source>
        <dbReference type="ARBA" id="ARBA00022840"/>
    </source>
</evidence>
<evidence type="ECO:0000256" key="1">
    <source>
        <dbReference type="ARBA" id="ARBA00004123"/>
    </source>
</evidence>
<keyword evidence="4" id="KW-0227">DNA damage</keyword>
<dbReference type="SMART" id="SM00382">
    <property type="entry name" value="AAA"/>
    <property type="match status" value="1"/>
</dbReference>
<feature type="region of interest" description="Disordered" evidence="8">
    <location>
        <begin position="630"/>
        <end position="652"/>
    </location>
</feature>
<dbReference type="Proteomes" id="UP000247409">
    <property type="component" value="Unassembled WGS sequence"/>
</dbReference>
<dbReference type="GO" id="GO:0006281">
    <property type="term" value="P:DNA repair"/>
    <property type="evidence" value="ECO:0007669"/>
    <property type="project" value="InterPro"/>
</dbReference>
<dbReference type="GO" id="GO:0033314">
    <property type="term" value="P:mitotic DNA replication checkpoint signaling"/>
    <property type="evidence" value="ECO:0007669"/>
    <property type="project" value="TreeGrafter"/>
</dbReference>
<dbReference type="GO" id="GO:0005524">
    <property type="term" value="F:ATP binding"/>
    <property type="evidence" value="ECO:0007669"/>
    <property type="project" value="UniProtKB-KW"/>
</dbReference>
<comment type="subcellular location">
    <subcellularLocation>
        <location evidence="1">Nucleus</location>
    </subcellularLocation>
</comment>
<dbReference type="InterPro" id="IPR003593">
    <property type="entry name" value="AAA+_ATPase"/>
</dbReference>
<name>A0A2V3IX49_9FLOR</name>
<feature type="compositionally biased region" description="Polar residues" evidence="8">
    <location>
        <begin position="813"/>
        <end position="824"/>
    </location>
</feature>
<evidence type="ECO:0000256" key="3">
    <source>
        <dbReference type="ARBA" id="ARBA00022741"/>
    </source>
</evidence>
<feature type="compositionally biased region" description="Polar residues" evidence="8">
    <location>
        <begin position="630"/>
        <end position="646"/>
    </location>
</feature>
<feature type="compositionally biased region" description="Basic residues" evidence="8">
    <location>
        <begin position="131"/>
        <end position="141"/>
    </location>
</feature>
<dbReference type="GO" id="GO:0003682">
    <property type="term" value="F:chromatin binding"/>
    <property type="evidence" value="ECO:0007669"/>
    <property type="project" value="TreeGrafter"/>
</dbReference>
<dbReference type="GO" id="GO:0000077">
    <property type="term" value="P:DNA damage checkpoint signaling"/>
    <property type="evidence" value="ECO:0007669"/>
    <property type="project" value="TreeGrafter"/>
</dbReference>
<dbReference type="STRING" id="448386.A0A2V3IX49"/>
<keyword evidence="3" id="KW-0547">Nucleotide-binding</keyword>
<comment type="similarity">
    <text evidence="2">Belongs to the rad17/RAD24 family.</text>
</comment>
<dbReference type="Pfam" id="PF00004">
    <property type="entry name" value="AAA"/>
    <property type="match status" value="1"/>
</dbReference>
<evidence type="ECO:0000256" key="2">
    <source>
        <dbReference type="ARBA" id="ARBA00006168"/>
    </source>
</evidence>
<evidence type="ECO:0000313" key="10">
    <source>
        <dbReference type="EMBL" id="PXF46679.1"/>
    </source>
</evidence>
<dbReference type="GO" id="GO:0005634">
    <property type="term" value="C:nucleus"/>
    <property type="evidence" value="ECO:0007669"/>
    <property type="project" value="UniProtKB-SubCell"/>
</dbReference>
<feature type="compositionally biased region" description="Basic and acidic residues" evidence="8">
    <location>
        <begin position="775"/>
        <end position="792"/>
    </location>
</feature>
<feature type="region of interest" description="Disordered" evidence="8">
    <location>
        <begin position="775"/>
        <end position="835"/>
    </location>
</feature>
<dbReference type="PANTHER" id="PTHR12172">
    <property type="entry name" value="CELL CYCLE CHECKPOINT PROTEIN RAD17"/>
    <property type="match status" value="1"/>
</dbReference>
<keyword evidence="11" id="KW-1185">Reference proteome</keyword>
<reference evidence="10 11" key="1">
    <citation type="journal article" date="2018" name="Mol. Biol. Evol.">
        <title>Analysis of the draft genome of the red seaweed Gracilariopsis chorda provides insights into genome size evolution in Rhodophyta.</title>
        <authorList>
            <person name="Lee J."/>
            <person name="Yang E.C."/>
            <person name="Graf L."/>
            <person name="Yang J.H."/>
            <person name="Qiu H."/>
            <person name="Zel Zion U."/>
            <person name="Chan C.X."/>
            <person name="Stephens T.G."/>
            <person name="Weber A.P.M."/>
            <person name="Boo G.H."/>
            <person name="Boo S.M."/>
            <person name="Kim K.M."/>
            <person name="Shin Y."/>
            <person name="Jung M."/>
            <person name="Lee S.J."/>
            <person name="Yim H.S."/>
            <person name="Lee J.H."/>
            <person name="Bhattacharya D."/>
            <person name="Yoon H.S."/>
        </authorList>
    </citation>
    <scope>NUCLEOTIDE SEQUENCE [LARGE SCALE GENOMIC DNA]</scope>
    <source>
        <strain evidence="10 11">SKKU-2015</strain>
        <tissue evidence="10">Whole body</tissue>
    </source>
</reference>
<dbReference type="InterPro" id="IPR004582">
    <property type="entry name" value="Checkpoint_prot_Rad17_Rad24"/>
</dbReference>
<dbReference type="GO" id="GO:0003689">
    <property type="term" value="F:DNA clamp loader activity"/>
    <property type="evidence" value="ECO:0007669"/>
    <property type="project" value="TreeGrafter"/>
</dbReference>
<dbReference type="EMBL" id="NBIV01000034">
    <property type="protein sequence ID" value="PXF46679.1"/>
    <property type="molecule type" value="Genomic_DNA"/>
</dbReference>
<gene>
    <name evidence="10" type="ORF">BWQ96_03505</name>
</gene>
<evidence type="ECO:0000256" key="4">
    <source>
        <dbReference type="ARBA" id="ARBA00022763"/>
    </source>
</evidence>
<organism evidence="10 11">
    <name type="scientific">Gracilariopsis chorda</name>
    <dbReference type="NCBI Taxonomy" id="448386"/>
    <lineage>
        <taxon>Eukaryota</taxon>
        <taxon>Rhodophyta</taxon>
        <taxon>Florideophyceae</taxon>
        <taxon>Rhodymeniophycidae</taxon>
        <taxon>Gracilariales</taxon>
        <taxon>Gracilariaceae</taxon>
        <taxon>Gracilariopsis</taxon>
    </lineage>
</organism>
<feature type="domain" description="AAA+ ATPase" evidence="9">
    <location>
        <begin position="354"/>
        <end position="506"/>
    </location>
</feature>
<dbReference type="Gene3D" id="3.40.50.300">
    <property type="entry name" value="P-loop containing nucleotide triphosphate hydrolases"/>
    <property type="match status" value="1"/>
</dbReference>
<dbReference type="GO" id="GO:0016887">
    <property type="term" value="F:ATP hydrolysis activity"/>
    <property type="evidence" value="ECO:0007669"/>
    <property type="project" value="InterPro"/>
</dbReference>
<keyword evidence="7" id="KW-0131">Cell cycle</keyword>
<evidence type="ECO:0000259" key="9">
    <source>
        <dbReference type="SMART" id="SM00382"/>
    </source>
</evidence>
<dbReference type="AlphaFoldDB" id="A0A2V3IX49"/>
<protein>
    <submittedName>
        <fullName evidence="10">Replication factor C large subunit</fullName>
    </submittedName>
</protein>
<feature type="region of interest" description="Disordered" evidence="8">
    <location>
        <begin position="1"/>
        <end position="180"/>
    </location>
</feature>
<feature type="compositionally biased region" description="Pro residues" evidence="8">
    <location>
        <begin position="35"/>
        <end position="45"/>
    </location>
</feature>
<evidence type="ECO:0000256" key="8">
    <source>
        <dbReference type="SAM" id="MobiDB-lite"/>
    </source>
</evidence>
<sequence>MAPKHALPTADKPVKRRRRQASVRSFFTPRNLSPPSCPPSSPDEPTPVQSQPVSIPSPPPLSPLRPASVLQHVTLSGGLDVKPTPVSLASASFSGVDLPPNPAELAEPKRPLRAHVEGLSSDESPPPISRLSRRRSNRLKSPKSASSTPSTQPSLPATPNTSSKSLAKPTAPAHTRPAKKKLHPFFAATAAAVSSAKERAKSQKPQLPLLDAWEAPSSTIHVNYIPPAHSFHFNAFSTVSAAPHHTGSSLCPSPAPDAHKPGSPIFTYASLPAAPSSPVQNDCDRQLVNHHTLNNTNIWAEHYKNDSRIDVINGSAIKRLVDWLRDWYDNPQNIQTFSDDDSVHSFMTDTTEERERVAIITGATGCGKSTVVATAARHVGLSVLEINASTCRTGKRIREVIGDALSTHRVAHTRNPFSGRKAPKAGQQKDLPQAKTLVVFEEVDVLHDDEKGFWTTFQKLASADNCRRPIICTATAFNSHMRQVFAEVKRPVEADLERIFIHAKADQPLNAPLLPYKHIHLAERTERQSVAVLTRISSSESVQSIIDMKQSLALLCHNDTRRAINLLHFWGSKGLHIAEMATARGENHDRYAAKSIIEAQDRIGLDVVRAVVQDFVASSIFCVGSKNYSMKQEPSCRSDSNNSDPAETSGERNVTLEAWSVSLEALSTADFIRGKTERQKAERNAALSCSCRDVCMHADLESVLVEAEELDVQAIYFSRKHLHFESGVHQLHDISSEATNELDSLQQQIPSRLPYSRWPVMADYIPMLRTMAVEHEKRSRDGPGMRGQDRCTRRTRSRSRKEGFSALDLDPETVSTLKKTSIQRETTKQRSKAPP</sequence>
<evidence type="ECO:0000313" key="11">
    <source>
        <dbReference type="Proteomes" id="UP000247409"/>
    </source>
</evidence>